<dbReference type="Gene3D" id="1.20.5.100">
    <property type="entry name" value="Cytochrome c1, transmembrane anchor, C-terminal"/>
    <property type="match status" value="1"/>
</dbReference>
<dbReference type="GO" id="GO:0046872">
    <property type="term" value="F:metal ion binding"/>
    <property type="evidence" value="ECO:0007669"/>
    <property type="project" value="UniProtKB-KW"/>
</dbReference>
<dbReference type="PRINTS" id="PR00603">
    <property type="entry name" value="CYTOCHROMEC1"/>
</dbReference>
<evidence type="ECO:0000256" key="4">
    <source>
        <dbReference type="ARBA" id="ARBA00022692"/>
    </source>
</evidence>
<dbReference type="GO" id="GO:0016020">
    <property type="term" value="C:membrane"/>
    <property type="evidence" value="ECO:0007669"/>
    <property type="project" value="UniProtKB-SubCell"/>
</dbReference>
<keyword evidence="5 9" id="KW-0479">Metal-binding</keyword>
<dbReference type="InterPro" id="IPR002326">
    <property type="entry name" value="Cyt_c1"/>
</dbReference>
<accession>A0A397NJC6</accession>
<dbReference type="InterPro" id="IPR036909">
    <property type="entry name" value="Cyt_c-like_dom_sf"/>
</dbReference>
<dbReference type="InterPro" id="IPR009056">
    <property type="entry name" value="Cyt_c-like_dom"/>
</dbReference>
<evidence type="ECO:0000256" key="8">
    <source>
        <dbReference type="ARBA" id="ARBA00023136"/>
    </source>
</evidence>
<evidence type="ECO:0000313" key="12">
    <source>
        <dbReference type="EMBL" id="RIA37610.1"/>
    </source>
</evidence>
<feature type="transmembrane region" description="Helical" evidence="10">
    <location>
        <begin position="251"/>
        <end position="271"/>
    </location>
</feature>
<dbReference type="Proteomes" id="UP000266568">
    <property type="component" value="Unassembled WGS sequence"/>
</dbReference>
<keyword evidence="6 10" id="KW-1133">Transmembrane helix</keyword>
<dbReference type="GO" id="GO:0009055">
    <property type="term" value="F:electron transfer activity"/>
    <property type="evidence" value="ECO:0007669"/>
    <property type="project" value="InterPro"/>
</dbReference>
<keyword evidence="3 9" id="KW-0349">Heme</keyword>
<evidence type="ECO:0000256" key="5">
    <source>
        <dbReference type="ARBA" id="ARBA00022723"/>
    </source>
</evidence>
<dbReference type="OrthoDB" id="9808471at2"/>
<evidence type="ECO:0000256" key="10">
    <source>
        <dbReference type="SAM" id="Phobius"/>
    </source>
</evidence>
<dbReference type="PANTHER" id="PTHR10266:SF3">
    <property type="entry name" value="CYTOCHROME C1, HEME PROTEIN, MITOCHONDRIAL"/>
    <property type="match status" value="1"/>
</dbReference>
<feature type="binding site" description="covalent" evidence="9">
    <location>
        <position position="78"/>
    </location>
    <ligand>
        <name>heme c</name>
        <dbReference type="ChEBI" id="CHEBI:61717"/>
    </ligand>
</feature>
<dbReference type="EMBL" id="QXDC01000004">
    <property type="protein sequence ID" value="RIA37610.1"/>
    <property type="molecule type" value="Genomic_DNA"/>
</dbReference>
<dbReference type="PROSITE" id="PS51007">
    <property type="entry name" value="CYTC"/>
    <property type="match status" value="1"/>
</dbReference>
<evidence type="ECO:0000256" key="9">
    <source>
        <dbReference type="PIRSR" id="PIRSR602326-1"/>
    </source>
</evidence>
<dbReference type="PANTHER" id="PTHR10266">
    <property type="entry name" value="CYTOCHROME C1"/>
    <property type="match status" value="1"/>
</dbReference>
<feature type="domain" description="Cytochrome c" evidence="11">
    <location>
        <begin position="62"/>
        <end position="171"/>
    </location>
</feature>
<comment type="cofactor">
    <cofactor evidence="9">
        <name>heme c</name>
        <dbReference type="ChEBI" id="CHEBI:61717"/>
    </cofactor>
    <text evidence="9">Binds 1 heme c group covalently per subunit.</text>
</comment>
<dbReference type="Pfam" id="PF02167">
    <property type="entry name" value="Cytochrom_C1"/>
    <property type="match status" value="1"/>
</dbReference>
<gene>
    <name evidence="12" type="ORF">DFR49_3497</name>
</gene>
<evidence type="ECO:0000313" key="13">
    <source>
        <dbReference type="Proteomes" id="UP000266568"/>
    </source>
</evidence>
<keyword evidence="7 9" id="KW-0408">Iron</keyword>
<dbReference type="Gene3D" id="1.10.760.10">
    <property type="entry name" value="Cytochrome c-like domain"/>
    <property type="match status" value="1"/>
</dbReference>
<dbReference type="AlphaFoldDB" id="A0A397NJC6"/>
<organism evidence="12 13">
    <name type="scientific">Hephaestia caeni</name>
    <dbReference type="NCBI Taxonomy" id="645617"/>
    <lineage>
        <taxon>Bacteria</taxon>
        <taxon>Pseudomonadati</taxon>
        <taxon>Pseudomonadota</taxon>
        <taxon>Alphaproteobacteria</taxon>
        <taxon>Sphingomonadales</taxon>
        <taxon>Sphingomonadaceae</taxon>
        <taxon>Hephaestia</taxon>
    </lineage>
</organism>
<evidence type="ECO:0000256" key="3">
    <source>
        <dbReference type="ARBA" id="ARBA00022617"/>
    </source>
</evidence>
<feature type="binding site" description="covalent" evidence="9">
    <location>
        <position position="207"/>
    </location>
    <ligand>
        <name>heme c</name>
        <dbReference type="ChEBI" id="CHEBI:61717"/>
    </ligand>
</feature>
<keyword evidence="13" id="KW-1185">Reference proteome</keyword>
<evidence type="ECO:0000256" key="1">
    <source>
        <dbReference type="ARBA" id="ARBA00004370"/>
    </source>
</evidence>
<dbReference type="GO" id="GO:0020037">
    <property type="term" value="F:heme binding"/>
    <property type="evidence" value="ECO:0007669"/>
    <property type="project" value="InterPro"/>
</dbReference>
<keyword evidence="4 10" id="KW-0812">Transmembrane</keyword>
<evidence type="ECO:0000256" key="2">
    <source>
        <dbReference type="ARBA" id="ARBA00016165"/>
    </source>
</evidence>
<proteinExistence type="predicted"/>
<comment type="caution">
    <text evidence="12">The sequence shown here is derived from an EMBL/GenBank/DDBJ whole genome shotgun (WGS) entry which is preliminary data.</text>
</comment>
<evidence type="ECO:0000256" key="7">
    <source>
        <dbReference type="ARBA" id="ARBA00023004"/>
    </source>
</evidence>
<comment type="subcellular location">
    <subcellularLocation>
        <location evidence="1">Membrane</location>
    </subcellularLocation>
</comment>
<evidence type="ECO:0000256" key="6">
    <source>
        <dbReference type="ARBA" id="ARBA00022989"/>
    </source>
</evidence>
<evidence type="ECO:0000259" key="11">
    <source>
        <dbReference type="PROSITE" id="PS51007"/>
    </source>
</evidence>
<dbReference type="SUPFAM" id="SSF46626">
    <property type="entry name" value="Cytochrome c"/>
    <property type="match status" value="1"/>
</dbReference>
<dbReference type="RefSeq" id="WP_119036897.1">
    <property type="nucleotide sequence ID" value="NZ_QXDC01000004.1"/>
</dbReference>
<name>A0A397NJC6_9SPHN</name>
<keyword evidence="8 10" id="KW-0472">Membrane</keyword>
<protein>
    <recommendedName>
        <fullName evidence="2">Cytochrome c1</fullName>
    </recommendedName>
</protein>
<sequence length="280" mass="30957">MVRFFSWLVGAGFVGALLFALVSSISGLITEPPQPTVTEEFHKEPKPLSLASDGPFGKYDNQQLQRGFQVYKEVCAACHSIDLVHFRDLEGIGYNKAEVKAIADQWVIEQPTINPDTGEASTRKNLPSDPFPRPFANDVAARAANNNALPPDLSLIVKAREGGAAYIHSILTGYEKPDPEIAKKYPDFEVLEGLHYNPYFPSLAIAMAQQINSDGQVQYVDGTKPTIDQMSTDVTAFLVWTAEPKLEARHAAGMAAVIFLLIFCFLTWGAYKNVWRNVEH</sequence>
<feature type="binding site" description="covalent" evidence="9">
    <location>
        <position position="79"/>
    </location>
    <ligand>
        <name>heme c</name>
        <dbReference type="ChEBI" id="CHEBI:61717"/>
    </ligand>
</feature>
<reference evidence="12 13" key="1">
    <citation type="submission" date="2018-08" db="EMBL/GenBank/DDBJ databases">
        <title>Genomic Encyclopedia of Type Strains, Phase IV (KMG-IV): sequencing the most valuable type-strain genomes for metagenomic binning, comparative biology and taxonomic classification.</title>
        <authorList>
            <person name="Goeker M."/>
        </authorList>
    </citation>
    <scope>NUCLEOTIDE SEQUENCE [LARGE SCALE GENOMIC DNA]</scope>
    <source>
        <strain evidence="12 13">DSM 25527</strain>
    </source>
</reference>
<feature type="binding site" description="covalent" evidence="9">
    <location>
        <position position="75"/>
    </location>
    <ligand>
        <name>heme c</name>
        <dbReference type="ChEBI" id="CHEBI:61717"/>
    </ligand>
</feature>